<comment type="caution">
    <text evidence="4">The sequence shown here is derived from an EMBL/GenBank/DDBJ whole genome shotgun (WGS) entry which is preliminary data.</text>
</comment>
<dbReference type="RefSeq" id="WP_120258235.1">
    <property type="nucleotide sequence ID" value="NZ_RAPY01000001.1"/>
</dbReference>
<dbReference type="SUPFAM" id="SSF52833">
    <property type="entry name" value="Thioredoxin-like"/>
    <property type="match status" value="1"/>
</dbReference>
<gene>
    <name evidence="4" type="ORF">DFQ12_1444</name>
</gene>
<organism evidence="4 5">
    <name type="scientific">Sphingobacterium detergens</name>
    <dbReference type="NCBI Taxonomy" id="1145106"/>
    <lineage>
        <taxon>Bacteria</taxon>
        <taxon>Pseudomonadati</taxon>
        <taxon>Bacteroidota</taxon>
        <taxon>Sphingobacteriia</taxon>
        <taxon>Sphingobacteriales</taxon>
        <taxon>Sphingobacteriaceae</taxon>
        <taxon>Sphingobacterium</taxon>
    </lineage>
</organism>
<dbReference type="OrthoDB" id="9808142at2"/>
<keyword evidence="2" id="KW-0560">Oxidoreductase</keyword>
<dbReference type="InterPro" id="IPR006660">
    <property type="entry name" value="Arsenate_reductase-like"/>
</dbReference>
<dbReference type="GO" id="GO:0008794">
    <property type="term" value="F:arsenate reductase (glutaredoxin) activity"/>
    <property type="evidence" value="ECO:0007669"/>
    <property type="project" value="InterPro"/>
</dbReference>
<reference evidence="4 5" key="1">
    <citation type="submission" date="2018-09" db="EMBL/GenBank/DDBJ databases">
        <title>Genomic Encyclopedia of Type Strains, Phase III (KMG-III): the genomes of soil and plant-associated and newly described type strains.</title>
        <authorList>
            <person name="Whitman W."/>
        </authorList>
    </citation>
    <scope>NUCLEOTIDE SEQUENCE [LARGE SCALE GENOMIC DNA]</scope>
    <source>
        <strain evidence="4 5">CECT 7938</strain>
    </source>
</reference>
<dbReference type="CDD" id="cd03034">
    <property type="entry name" value="ArsC_ArsC"/>
    <property type="match status" value="1"/>
</dbReference>
<dbReference type="InterPro" id="IPR006659">
    <property type="entry name" value="Arsenate_reductase"/>
</dbReference>
<dbReference type="NCBIfam" id="TIGR00014">
    <property type="entry name" value="arsC"/>
    <property type="match status" value="1"/>
</dbReference>
<name>A0A420BIQ2_SPHD1</name>
<evidence type="ECO:0000256" key="1">
    <source>
        <dbReference type="ARBA" id="ARBA00007198"/>
    </source>
</evidence>
<accession>A0A420BIQ2</accession>
<dbReference type="PROSITE" id="PS51353">
    <property type="entry name" value="ARSC"/>
    <property type="match status" value="1"/>
</dbReference>
<dbReference type="EMBL" id="RAPY01000001">
    <property type="protein sequence ID" value="RKE56579.1"/>
    <property type="molecule type" value="Genomic_DNA"/>
</dbReference>
<proteinExistence type="inferred from homology"/>
<protein>
    <submittedName>
        <fullName evidence="4">Arsenate reductase</fullName>
    </submittedName>
</protein>
<dbReference type="PANTHER" id="PTHR30041">
    <property type="entry name" value="ARSENATE REDUCTASE"/>
    <property type="match status" value="1"/>
</dbReference>
<dbReference type="Gene3D" id="3.40.30.10">
    <property type="entry name" value="Glutaredoxin"/>
    <property type="match status" value="1"/>
</dbReference>
<keyword evidence="5" id="KW-1185">Reference proteome</keyword>
<dbReference type="Proteomes" id="UP000286246">
    <property type="component" value="Unassembled WGS sequence"/>
</dbReference>
<dbReference type="AlphaFoldDB" id="A0A420BIQ2"/>
<dbReference type="Pfam" id="PF03960">
    <property type="entry name" value="ArsC"/>
    <property type="match status" value="1"/>
</dbReference>
<evidence type="ECO:0000256" key="2">
    <source>
        <dbReference type="ARBA" id="ARBA00023002"/>
    </source>
</evidence>
<dbReference type="InterPro" id="IPR036249">
    <property type="entry name" value="Thioredoxin-like_sf"/>
</dbReference>
<sequence>MIKIYHNKQCSKSCAALDFLQEHTVDLQVQEYLEEVPSKAELIEILSQLGLKPLALIRKNEALFLEKFQHLQLTDEEWVEVMLQNPILIERPIVIKDGKAVIGRPLERVIELFPPRSS</sequence>
<evidence type="ECO:0000313" key="5">
    <source>
        <dbReference type="Proteomes" id="UP000286246"/>
    </source>
</evidence>
<evidence type="ECO:0000256" key="3">
    <source>
        <dbReference type="PROSITE-ProRule" id="PRU01282"/>
    </source>
</evidence>
<comment type="similarity">
    <text evidence="1 3">Belongs to the ArsC family.</text>
</comment>
<evidence type="ECO:0000313" key="4">
    <source>
        <dbReference type="EMBL" id="RKE56579.1"/>
    </source>
</evidence>
<dbReference type="PANTHER" id="PTHR30041:SF4">
    <property type="entry name" value="ARSENATE REDUCTASE"/>
    <property type="match status" value="1"/>
</dbReference>